<feature type="compositionally biased region" description="Polar residues" evidence="1">
    <location>
        <begin position="53"/>
        <end position="64"/>
    </location>
</feature>
<feature type="transmembrane region" description="Helical" evidence="2">
    <location>
        <begin position="126"/>
        <end position="145"/>
    </location>
</feature>
<dbReference type="RefSeq" id="XP_060289464.1">
    <property type="nucleotide sequence ID" value="XM_060435533.1"/>
</dbReference>
<keyword evidence="2" id="KW-1133">Transmembrane helix</keyword>
<evidence type="ECO:0000313" key="3">
    <source>
        <dbReference type="EMBL" id="KAK0701800.1"/>
    </source>
</evidence>
<keyword evidence="2" id="KW-0472">Membrane</keyword>
<proteinExistence type="predicted"/>
<evidence type="ECO:0000256" key="2">
    <source>
        <dbReference type="SAM" id="Phobius"/>
    </source>
</evidence>
<accession>A0AA39ZQF9</accession>
<dbReference type="Proteomes" id="UP001172101">
    <property type="component" value="Unassembled WGS sequence"/>
</dbReference>
<feature type="region of interest" description="Disordered" evidence="1">
    <location>
        <begin position="53"/>
        <end position="75"/>
    </location>
</feature>
<reference evidence="3" key="1">
    <citation type="submission" date="2023-06" db="EMBL/GenBank/DDBJ databases">
        <title>Genome-scale phylogeny and comparative genomics of the fungal order Sordariales.</title>
        <authorList>
            <consortium name="Lawrence Berkeley National Laboratory"/>
            <person name="Hensen N."/>
            <person name="Bonometti L."/>
            <person name="Westerberg I."/>
            <person name="Brannstrom I.O."/>
            <person name="Guillou S."/>
            <person name="Cros-Aarteil S."/>
            <person name="Calhoun S."/>
            <person name="Haridas S."/>
            <person name="Kuo A."/>
            <person name="Mondo S."/>
            <person name="Pangilinan J."/>
            <person name="Riley R."/>
            <person name="LaButti K."/>
            <person name="Andreopoulos B."/>
            <person name="Lipzen A."/>
            <person name="Chen C."/>
            <person name="Yanf M."/>
            <person name="Daum C."/>
            <person name="Ng V."/>
            <person name="Clum A."/>
            <person name="Steindorff A."/>
            <person name="Ohm R."/>
            <person name="Martin F."/>
            <person name="Silar P."/>
            <person name="Natvig D."/>
            <person name="Lalanne C."/>
            <person name="Gautier V."/>
            <person name="Ament-velasquez S.L."/>
            <person name="Kruys A."/>
            <person name="Hutchinson M.I."/>
            <person name="Powell A.J."/>
            <person name="Barry K."/>
            <person name="Miller A.N."/>
            <person name="Grigoriev I.V."/>
            <person name="Debuchy R."/>
            <person name="Gladieux P."/>
            <person name="Thoren M.H."/>
            <person name="Johannesson H."/>
        </authorList>
    </citation>
    <scope>NUCLEOTIDE SEQUENCE</scope>
    <source>
        <strain evidence="3">SMH2392-1A</strain>
    </source>
</reference>
<dbReference type="EMBL" id="JAUIRO010000009">
    <property type="protein sequence ID" value="KAK0701800.1"/>
    <property type="molecule type" value="Genomic_DNA"/>
</dbReference>
<organism evidence="3 4">
    <name type="scientific">Lasiosphaeria miniovina</name>
    <dbReference type="NCBI Taxonomy" id="1954250"/>
    <lineage>
        <taxon>Eukaryota</taxon>
        <taxon>Fungi</taxon>
        <taxon>Dikarya</taxon>
        <taxon>Ascomycota</taxon>
        <taxon>Pezizomycotina</taxon>
        <taxon>Sordariomycetes</taxon>
        <taxon>Sordariomycetidae</taxon>
        <taxon>Sordariales</taxon>
        <taxon>Lasiosphaeriaceae</taxon>
        <taxon>Lasiosphaeria</taxon>
    </lineage>
</organism>
<gene>
    <name evidence="3" type="ORF">B0T26DRAFT_531102</name>
</gene>
<dbReference type="GeneID" id="85318803"/>
<comment type="caution">
    <text evidence="3">The sequence shown here is derived from an EMBL/GenBank/DDBJ whole genome shotgun (WGS) entry which is preliminary data.</text>
</comment>
<feature type="compositionally biased region" description="Basic and acidic residues" evidence="1">
    <location>
        <begin position="1"/>
        <end position="32"/>
    </location>
</feature>
<feature type="region of interest" description="Disordered" evidence="1">
    <location>
        <begin position="1"/>
        <end position="34"/>
    </location>
</feature>
<sequence>MTQVVEREKNPRRALKGRVEEEGRDRDKRQETEDPGQPLIWCLTALVHNRAQRTTEGAPSSNEAVETEMTFGRQTVRGRSKARGLGLSLFLSLPHYVNVCTSQLWVVEAVVGLEPLLLLSMSVLDFFWFSCSCFPSSFFCHRCTLSYTHRQVRAGTPKCSGRSSI</sequence>
<keyword evidence="4" id="KW-1185">Reference proteome</keyword>
<dbReference type="AlphaFoldDB" id="A0AA39ZQF9"/>
<name>A0AA39ZQF9_9PEZI</name>
<evidence type="ECO:0000256" key="1">
    <source>
        <dbReference type="SAM" id="MobiDB-lite"/>
    </source>
</evidence>
<keyword evidence="2" id="KW-0812">Transmembrane</keyword>
<evidence type="ECO:0000313" key="4">
    <source>
        <dbReference type="Proteomes" id="UP001172101"/>
    </source>
</evidence>
<protein>
    <submittedName>
        <fullName evidence="3">Uncharacterized protein</fullName>
    </submittedName>
</protein>
<feature type="transmembrane region" description="Helical" evidence="2">
    <location>
        <begin position="85"/>
        <end position="106"/>
    </location>
</feature>